<comment type="caution">
    <text evidence="8">The sequence shown here is derived from an EMBL/GenBank/DDBJ whole genome shotgun (WGS) entry which is preliminary data.</text>
</comment>
<dbReference type="Proteomes" id="UP001174136">
    <property type="component" value="Unassembled WGS sequence"/>
</dbReference>
<dbReference type="InterPro" id="IPR002126">
    <property type="entry name" value="Cadherin-like_dom"/>
</dbReference>
<dbReference type="SUPFAM" id="SSF49313">
    <property type="entry name" value="Cadherin-like"/>
    <property type="match status" value="1"/>
</dbReference>
<sequence>MSSGSARYPKVGCSRVKTIPRGYFPSLLCGAVRRGAEKKEKDPIVACCHWGAVHRKGLANQITQFGGHPQISSQAYRTVKGKKYATPKTFIIVLTDANNNAPIFDMTYNVDVLESITIGSILFTVSATDEDSGAAGSLKYKIEEVIPSSGRDLFSIQERSGVVTLTQKLNYTSLSTFYRLKITATVSIWQIE</sequence>
<dbReference type="GO" id="GO:0005886">
    <property type="term" value="C:plasma membrane"/>
    <property type="evidence" value="ECO:0007669"/>
    <property type="project" value="TreeGrafter"/>
</dbReference>
<evidence type="ECO:0000256" key="4">
    <source>
        <dbReference type="ARBA" id="ARBA00023136"/>
    </source>
</evidence>
<keyword evidence="3" id="KW-1133">Transmembrane helix</keyword>
<keyword evidence="6" id="KW-0106">Calcium</keyword>
<evidence type="ECO:0000313" key="9">
    <source>
        <dbReference type="Proteomes" id="UP001174136"/>
    </source>
</evidence>
<name>A0AA47MBQ8_MERPO</name>
<keyword evidence="2" id="KW-0812">Transmembrane</keyword>
<dbReference type="CDD" id="cd11304">
    <property type="entry name" value="Cadherin_repeat"/>
    <property type="match status" value="1"/>
</dbReference>
<proteinExistence type="predicted"/>
<dbReference type="GO" id="GO:0007156">
    <property type="term" value="P:homophilic cell adhesion via plasma membrane adhesion molecules"/>
    <property type="evidence" value="ECO:0007669"/>
    <property type="project" value="InterPro"/>
</dbReference>
<dbReference type="PANTHER" id="PTHR24028:SF146">
    <property type="entry name" value="CADHERIN 96CB, ISOFORM D-RELATED"/>
    <property type="match status" value="1"/>
</dbReference>
<dbReference type="GO" id="GO:0005509">
    <property type="term" value="F:calcium ion binding"/>
    <property type="evidence" value="ECO:0007669"/>
    <property type="project" value="UniProtKB-UniRule"/>
</dbReference>
<evidence type="ECO:0000256" key="3">
    <source>
        <dbReference type="ARBA" id="ARBA00022989"/>
    </source>
</evidence>
<evidence type="ECO:0000256" key="6">
    <source>
        <dbReference type="PROSITE-ProRule" id="PRU00043"/>
    </source>
</evidence>
<dbReference type="Pfam" id="PF00028">
    <property type="entry name" value="Cadherin"/>
    <property type="match status" value="1"/>
</dbReference>
<dbReference type="EMBL" id="JAOPHQ010004896">
    <property type="protein sequence ID" value="KAK0137338.1"/>
    <property type="molecule type" value="Genomic_DNA"/>
</dbReference>
<dbReference type="InterPro" id="IPR050174">
    <property type="entry name" value="Protocadherin/Cadherin-CA"/>
</dbReference>
<keyword evidence="9" id="KW-1185">Reference proteome</keyword>
<comment type="subcellular location">
    <subcellularLocation>
        <location evidence="1">Membrane</location>
        <topology evidence="1">Single-pass membrane protein</topology>
    </subcellularLocation>
</comment>
<keyword evidence="5" id="KW-0325">Glycoprotein</keyword>
<feature type="domain" description="Cadherin" evidence="7">
    <location>
        <begin position="104"/>
        <end position="185"/>
    </location>
</feature>
<protein>
    <submittedName>
        <fullName evidence="8">Cadherin-related family member 2</fullName>
    </submittedName>
</protein>
<reference evidence="8" key="1">
    <citation type="journal article" date="2023" name="Front. Mar. Sci.">
        <title>A new Merluccius polli reference genome to investigate the effects of global change in West African waters.</title>
        <authorList>
            <person name="Mateo J.L."/>
            <person name="Blanco-Fernandez C."/>
            <person name="Garcia-Vazquez E."/>
            <person name="Machado-Schiaffino G."/>
        </authorList>
    </citation>
    <scope>NUCLEOTIDE SEQUENCE</scope>
    <source>
        <strain evidence="8">C29</strain>
        <tissue evidence="8">Fin</tissue>
    </source>
</reference>
<evidence type="ECO:0000259" key="7">
    <source>
        <dbReference type="PROSITE" id="PS50268"/>
    </source>
</evidence>
<organism evidence="8 9">
    <name type="scientific">Merluccius polli</name>
    <name type="common">Benguela hake</name>
    <name type="synonym">Merluccius cadenati</name>
    <dbReference type="NCBI Taxonomy" id="89951"/>
    <lineage>
        <taxon>Eukaryota</taxon>
        <taxon>Metazoa</taxon>
        <taxon>Chordata</taxon>
        <taxon>Craniata</taxon>
        <taxon>Vertebrata</taxon>
        <taxon>Euteleostomi</taxon>
        <taxon>Actinopterygii</taxon>
        <taxon>Neopterygii</taxon>
        <taxon>Teleostei</taxon>
        <taxon>Neoteleostei</taxon>
        <taxon>Acanthomorphata</taxon>
        <taxon>Zeiogadaria</taxon>
        <taxon>Gadariae</taxon>
        <taxon>Gadiformes</taxon>
        <taxon>Gadoidei</taxon>
        <taxon>Merlucciidae</taxon>
        <taxon>Merluccius</taxon>
    </lineage>
</organism>
<gene>
    <name evidence="8" type="primary">CDHR2</name>
    <name evidence="8" type="ORF">N1851_026460</name>
</gene>
<accession>A0AA47MBQ8</accession>
<dbReference type="Gene3D" id="2.60.40.60">
    <property type="entry name" value="Cadherins"/>
    <property type="match status" value="1"/>
</dbReference>
<dbReference type="PANTHER" id="PTHR24028">
    <property type="entry name" value="CADHERIN-87A"/>
    <property type="match status" value="1"/>
</dbReference>
<dbReference type="AlphaFoldDB" id="A0AA47MBQ8"/>
<evidence type="ECO:0000256" key="5">
    <source>
        <dbReference type="ARBA" id="ARBA00023180"/>
    </source>
</evidence>
<evidence type="ECO:0000256" key="2">
    <source>
        <dbReference type="ARBA" id="ARBA00022692"/>
    </source>
</evidence>
<dbReference type="PROSITE" id="PS50268">
    <property type="entry name" value="CADHERIN_2"/>
    <property type="match status" value="1"/>
</dbReference>
<keyword evidence="4" id="KW-0472">Membrane</keyword>
<evidence type="ECO:0000256" key="1">
    <source>
        <dbReference type="ARBA" id="ARBA00004167"/>
    </source>
</evidence>
<dbReference type="InterPro" id="IPR015919">
    <property type="entry name" value="Cadherin-like_sf"/>
</dbReference>
<evidence type="ECO:0000313" key="8">
    <source>
        <dbReference type="EMBL" id="KAK0137338.1"/>
    </source>
</evidence>